<evidence type="ECO:0000256" key="2">
    <source>
        <dbReference type="PIRSR" id="PIRSR610708-1"/>
    </source>
</evidence>
<dbReference type="SUPFAM" id="SSF56784">
    <property type="entry name" value="HAD-like"/>
    <property type="match status" value="1"/>
</dbReference>
<accession>A0A1I1G4X7</accession>
<dbReference type="GO" id="GO:0008253">
    <property type="term" value="F:5'-nucleotidase activity"/>
    <property type="evidence" value="ECO:0007669"/>
    <property type="project" value="InterPro"/>
</dbReference>
<dbReference type="SFLD" id="SFLDS00003">
    <property type="entry name" value="Haloacid_Dehalogenase"/>
    <property type="match status" value="1"/>
</dbReference>
<dbReference type="GO" id="GO:0009223">
    <property type="term" value="P:pyrimidine deoxyribonucleotide catabolic process"/>
    <property type="evidence" value="ECO:0007669"/>
    <property type="project" value="TreeGrafter"/>
</dbReference>
<organism evidence="3 4">
    <name type="scientific">Parapedobacter composti</name>
    <dbReference type="NCBI Taxonomy" id="623281"/>
    <lineage>
        <taxon>Bacteria</taxon>
        <taxon>Pseudomonadati</taxon>
        <taxon>Bacteroidota</taxon>
        <taxon>Sphingobacteriia</taxon>
        <taxon>Sphingobacteriales</taxon>
        <taxon>Sphingobacteriaceae</taxon>
        <taxon>Parapedobacter</taxon>
    </lineage>
</organism>
<dbReference type="InterPro" id="IPR023214">
    <property type="entry name" value="HAD_sf"/>
</dbReference>
<dbReference type="InterPro" id="IPR036412">
    <property type="entry name" value="HAD-like_sf"/>
</dbReference>
<proteinExistence type="inferred from homology"/>
<evidence type="ECO:0000313" key="3">
    <source>
        <dbReference type="EMBL" id="SFC04878.1"/>
    </source>
</evidence>
<evidence type="ECO:0000313" key="4">
    <source>
        <dbReference type="Proteomes" id="UP000199577"/>
    </source>
</evidence>
<dbReference type="STRING" id="623281.SAMN05421747_103263"/>
<dbReference type="PANTHER" id="PTHR16504:SF4">
    <property type="entry name" value="5'(3')-DEOXYRIBONUCLEOTIDASE"/>
    <property type="match status" value="1"/>
</dbReference>
<reference evidence="3 4" key="1">
    <citation type="submission" date="2016-10" db="EMBL/GenBank/DDBJ databases">
        <authorList>
            <person name="de Groot N.N."/>
        </authorList>
    </citation>
    <scope>NUCLEOTIDE SEQUENCE [LARGE SCALE GENOMIC DNA]</scope>
    <source>
        <strain evidence="3 4">DSM 22900</strain>
    </source>
</reference>
<dbReference type="AlphaFoldDB" id="A0A1I1G4X7"/>
<dbReference type="InterPro" id="IPR010708">
    <property type="entry name" value="5'(3')-deoxyribonucleotidase"/>
</dbReference>
<name>A0A1I1G4X7_9SPHI</name>
<feature type="active site" description="Proton donor" evidence="2">
    <location>
        <position position="14"/>
    </location>
</feature>
<dbReference type="RefSeq" id="WP_244518716.1">
    <property type="nucleotide sequence ID" value="NZ_FOLL01000003.1"/>
</dbReference>
<dbReference type="PANTHER" id="PTHR16504">
    <property type="entry name" value="5'(3')-DEOXYRIBONUCLEOTIDASE"/>
    <property type="match status" value="1"/>
</dbReference>
<dbReference type="EMBL" id="FOLL01000003">
    <property type="protein sequence ID" value="SFC04878.1"/>
    <property type="molecule type" value="Genomic_DNA"/>
</dbReference>
<dbReference type="Pfam" id="PF06941">
    <property type="entry name" value="NT5C"/>
    <property type="match status" value="1"/>
</dbReference>
<comment type="similarity">
    <text evidence="1">Belongs to the 5'(3')-deoxyribonucleotidase family.</text>
</comment>
<dbReference type="Gene3D" id="3.40.50.1000">
    <property type="entry name" value="HAD superfamily/HAD-like"/>
    <property type="match status" value="1"/>
</dbReference>
<feature type="active site" description="Nucleophile" evidence="2">
    <location>
        <position position="12"/>
    </location>
</feature>
<protein>
    <submittedName>
        <fullName evidence="3">5'(3')-deoxyribonucleotidase</fullName>
    </submittedName>
</protein>
<dbReference type="Proteomes" id="UP000199577">
    <property type="component" value="Unassembled WGS sequence"/>
</dbReference>
<dbReference type="SFLD" id="SFLDG01146">
    <property type="entry name" value="C1.2.2"/>
    <property type="match status" value="1"/>
</dbReference>
<gene>
    <name evidence="3" type="ORF">SAMN05421747_103263</name>
</gene>
<keyword evidence="4" id="KW-1185">Reference proteome</keyword>
<sequence length="178" mass="21109">MQNDKRPRLAIDMDEVLADTHQKFLALYHQDYGIAMDIYQEPGKELHENLPDHLREQWKVYIHQKGFFRDIPPMRDAIETVKALQERYNVYVVSAAIEFRNSLEDKLDWLDEHFPFIPWTNILFTGEKIIAADVMIDDRIKNLAHFQGRKLLYTSPHNVLITGYERVNSWRDVAELLL</sequence>
<evidence type="ECO:0000256" key="1">
    <source>
        <dbReference type="ARBA" id="ARBA00009589"/>
    </source>
</evidence>
<dbReference type="SFLD" id="SFLDG01126">
    <property type="entry name" value="C1.2:_Nucleotidase_Like"/>
    <property type="match status" value="1"/>
</dbReference>
<dbReference type="Gene3D" id="1.10.40.40">
    <property type="entry name" value="Deoxyribonucleotidase, domain 2"/>
    <property type="match status" value="1"/>
</dbReference>